<evidence type="ECO:0000256" key="8">
    <source>
        <dbReference type="ARBA" id="ARBA00023065"/>
    </source>
</evidence>
<keyword evidence="6 11" id="KW-0067">ATP-binding</keyword>
<dbReference type="InterPro" id="IPR017871">
    <property type="entry name" value="ABC_transporter-like_CS"/>
</dbReference>
<gene>
    <name evidence="11" type="ORF">GCM10009710_00540</name>
</gene>
<accession>A0ABP4VG85</accession>
<comment type="caution">
    <text evidence="11">The sequence shown here is derived from an EMBL/GenBank/DDBJ whole genome shotgun (WGS) entry which is preliminary data.</text>
</comment>
<dbReference type="InterPro" id="IPR003439">
    <property type="entry name" value="ABC_transporter-like_ATP-bd"/>
</dbReference>
<keyword evidence="5" id="KW-0547">Nucleotide-binding</keyword>
<keyword evidence="9" id="KW-0472">Membrane</keyword>
<evidence type="ECO:0000256" key="4">
    <source>
        <dbReference type="ARBA" id="ARBA00022496"/>
    </source>
</evidence>
<evidence type="ECO:0000313" key="11">
    <source>
        <dbReference type="EMBL" id="GAA1723667.1"/>
    </source>
</evidence>
<dbReference type="SMART" id="SM00382">
    <property type="entry name" value="AAA"/>
    <property type="match status" value="1"/>
</dbReference>
<evidence type="ECO:0000256" key="1">
    <source>
        <dbReference type="ARBA" id="ARBA00004202"/>
    </source>
</evidence>
<dbReference type="PROSITE" id="PS50893">
    <property type="entry name" value="ABC_TRANSPORTER_2"/>
    <property type="match status" value="1"/>
</dbReference>
<dbReference type="EMBL" id="BAAAME010000001">
    <property type="protein sequence ID" value="GAA1723667.1"/>
    <property type="molecule type" value="Genomic_DNA"/>
</dbReference>
<feature type="domain" description="ABC transporter" evidence="10">
    <location>
        <begin position="19"/>
        <end position="255"/>
    </location>
</feature>
<dbReference type="InterPro" id="IPR027417">
    <property type="entry name" value="P-loop_NTPase"/>
</dbReference>
<dbReference type="InterPro" id="IPR051535">
    <property type="entry name" value="Siderophore_ABC-ATPase"/>
</dbReference>
<organism evidence="11 12">
    <name type="scientific">Aeromicrobium alkaliterrae</name>
    <dbReference type="NCBI Taxonomy" id="302168"/>
    <lineage>
        <taxon>Bacteria</taxon>
        <taxon>Bacillati</taxon>
        <taxon>Actinomycetota</taxon>
        <taxon>Actinomycetes</taxon>
        <taxon>Propionibacteriales</taxon>
        <taxon>Nocardioidaceae</taxon>
        <taxon>Aeromicrobium</taxon>
    </lineage>
</organism>
<dbReference type="SUPFAM" id="SSF52540">
    <property type="entry name" value="P-loop containing nucleoside triphosphate hydrolases"/>
    <property type="match status" value="1"/>
</dbReference>
<keyword evidence="8" id="KW-0406">Ion transport</keyword>
<proteinExistence type="predicted"/>
<keyword evidence="7" id="KW-0408">Iron</keyword>
<dbReference type="PANTHER" id="PTHR42771:SF2">
    <property type="entry name" value="IRON(3+)-HYDROXAMATE IMPORT ATP-BINDING PROTEIN FHUC"/>
    <property type="match status" value="1"/>
</dbReference>
<evidence type="ECO:0000256" key="3">
    <source>
        <dbReference type="ARBA" id="ARBA00022475"/>
    </source>
</evidence>
<evidence type="ECO:0000256" key="2">
    <source>
        <dbReference type="ARBA" id="ARBA00022448"/>
    </source>
</evidence>
<evidence type="ECO:0000313" key="12">
    <source>
        <dbReference type="Proteomes" id="UP001501057"/>
    </source>
</evidence>
<dbReference type="Proteomes" id="UP001501057">
    <property type="component" value="Unassembled WGS sequence"/>
</dbReference>
<keyword evidence="12" id="KW-1185">Reference proteome</keyword>
<keyword evidence="3" id="KW-1003">Cell membrane</keyword>
<dbReference type="PROSITE" id="PS00211">
    <property type="entry name" value="ABC_TRANSPORTER_1"/>
    <property type="match status" value="1"/>
</dbReference>
<evidence type="ECO:0000259" key="10">
    <source>
        <dbReference type="PROSITE" id="PS50893"/>
    </source>
</evidence>
<evidence type="ECO:0000256" key="6">
    <source>
        <dbReference type="ARBA" id="ARBA00022840"/>
    </source>
</evidence>
<dbReference type="InterPro" id="IPR003593">
    <property type="entry name" value="AAA+_ATPase"/>
</dbReference>
<evidence type="ECO:0000256" key="5">
    <source>
        <dbReference type="ARBA" id="ARBA00022741"/>
    </source>
</evidence>
<protein>
    <submittedName>
        <fullName evidence="11">ABC transporter ATP-binding protein</fullName>
    </submittedName>
</protein>
<dbReference type="Gene3D" id="3.40.50.300">
    <property type="entry name" value="P-loop containing nucleotide triphosphate hydrolases"/>
    <property type="match status" value="1"/>
</dbReference>
<evidence type="ECO:0000256" key="9">
    <source>
        <dbReference type="ARBA" id="ARBA00023136"/>
    </source>
</evidence>
<dbReference type="GO" id="GO:0005524">
    <property type="term" value="F:ATP binding"/>
    <property type="evidence" value="ECO:0007669"/>
    <property type="project" value="UniProtKB-KW"/>
</dbReference>
<reference evidence="12" key="1">
    <citation type="journal article" date="2019" name="Int. J. Syst. Evol. Microbiol.">
        <title>The Global Catalogue of Microorganisms (GCM) 10K type strain sequencing project: providing services to taxonomists for standard genome sequencing and annotation.</title>
        <authorList>
            <consortium name="The Broad Institute Genomics Platform"/>
            <consortium name="The Broad Institute Genome Sequencing Center for Infectious Disease"/>
            <person name="Wu L."/>
            <person name="Ma J."/>
        </authorList>
    </citation>
    <scope>NUCLEOTIDE SEQUENCE [LARGE SCALE GENOMIC DNA]</scope>
    <source>
        <strain evidence="12">JCM 13518</strain>
    </source>
</reference>
<evidence type="ECO:0000256" key="7">
    <source>
        <dbReference type="ARBA" id="ARBA00023004"/>
    </source>
</evidence>
<dbReference type="Pfam" id="PF00005">
    <property type="entry name" value="ABC_tran"/>
    <property type="match status" value="1"/>
</dbReference>
<name>A0ABP4VG85_9ACTN</name>
<keyword evidence="4" id="KW-0410">Iron transport</keyword>
<dbReference type="RefSeq" id="WP_344196463.1">
    <property type="nucleotide sequence ID" value="NZ_BAAAME010000001.1"/>
</dbReference>
<sequence>MTDLEIPPPVAPETRHHDLRARGLTLGYGGVDIVHSLDLDVPDGKVTVIVGANGCGKSTLLRGLVRLLKPRAGTVELDGRPLKDWNSTEIARIMGLLPQNPVAPDGITVADLVGRGRYPHQGWFRRWSAEDDEAVEVALAATHTTELADRTLAELSGGQRQRVWIAMVLAQDTDLVLLDEPTTFLDISHQVDLLDLLDELNTAHGKTVVMVLHDLNLACRYAQHIVAMKEGHIIAQGSPTEIITAEVVHEVFGLPCQVVPDPVTGTPLVVPLGRHRP</sequence>
<comment type="subcellular location">
    <subcellularLocation>
        <location evidence="1">Cell membrane</location>
        <topology evidence="1">Peripheral membrane protein</topology>
    </subcellularLocation>
</comment>
<keyword evidence="2" id="KW-0813">Transport</keyword>
<dbReference type="PANTHER" id="PTHR42771">
    <property type="entry name" value="IRON(3+)-HYDROXAMATE IMPORT ATP-BINDING PROTEIN FHUC"/>
    <property type="match status" value="1"/>
</dbReference>
<dbReference type="CDD" id="cd03214">
    <property type="entry name" value="ABC_Iron-Siderophores_B12_Hemin"/>
    <property type="match status" value="1"/>
</dbReference>